<keyword evidence="1" id="KW-0472">Membrane</keyword>
<keyword evidence="1" id="KW-1133">Transmembrane helix</keyword>
<dbReference type="EMBL" id="BAAFRS010000051">
    <property type="protein sequence ID" value="GAB1220337.1"/>
    <property type="molecule type" value="Genomic_DNA"/>
</dbReference>
<reference evidence="2 3" key="1">
    <citation type="journal article" date="2019" name="PLoS Negl. Trop. Dis.">
        <title>Whole genome sequencing of Entamoeba nuttalli reveals mammalian host-related molecular signatures and a novel octapeptide-repeat surface protein.</title>
        <authorList>
            <person name="Tanaka M."/>
            <person name="Makiuchi T."/>
            <person name="Komiyama T."/>
            <person name="Shiina T."/>
            <person name="Osaki K."/>
            <person name="Tachibana H."/>
        </authorList>
    </citation>
    <scope>NUCLEOTIDE SEQUENCE [LARGE SCALE GENOMIC DNA]</scope>
    <source>
        <strain evidence="2 3">P19-061405</strain>
    </source>
</reference>
<sequence>MQYQQHTSVIYLLVTFLGVSFGLITLLYTYQRTLTQTSFLSSKTLLDNTTINAFAYYKGGYQIIQQNIIPNLNGTCTASDYQLEQIFELLFHHRGNVFFRQFIPFYSNTSESILLADTIIELNGKYDIKLYTSCSIQTGIFINPSLSVNQNNGTVTMLKCYLAVTNWIQNDLNSLRNIVKPQLLEASRLKLDHLPSITTLQTMDLVFNSEKRPVFRGIISGDGESVITIKGVSFEEETQKFQIMILLNIFVMVYYIQSWVVLSSESNDTPPTSFISLSLFPV</sequence>
<keyword evidence="1" id="KW-0812">Transmembrane</keyword>
<gene>
    <name evidence="2" type="ORF">ENUP19_0051G0040</name>
</gene>
<evidence type="ECO:0008006" key="4">
    <source>
        <dbReference type="Google" id="ProtNLM"/>
    </source>
</evidence>
<comment type="caution">
    <text evidence="2">The sequence shown here is derived from an EMBL/GenBank/DDBJ whole genome shotgun (WGS) entry which is preliminary data.</text>
</comment>
<keyword evidence="3" id="KW-1185">Reference proteome</keyword>
<evidence type="ECO:0000313" key="2">
    <source>
        <dbReference type="EMBL" id="GAB1220337.1"/>
    </source>
</evidence>
<dbReference type="Proteomes" id="UP001628156">
    <property type="component" value="Unassembled WGS sequence"/>
</dbReference>
<protein>
    <recommendedName>
        <fullName evidence="4">Transmembrane protein</fullName>
    </recommendedName>
</protein>
<organism evidence="2 3">
    <name type="scientific">Entamoeba nuttalli</name>
    <dbReference type="NCBI Taxonomy" id="412467"/>
    <lineage>
        <taxon>Eukaryota</taxon>
        <taxon>Amoebozoa</taxon>
        <taxon>Evosea</taxon>
        <taxon>Archamoebae</taxon>
        <taxon>Mastigamoebida</taxon>
        <taxon>Entamoebidae</taxon>
        <taxon>Entamoeba</taxon>
    </lineage>
</organism>
<accession>A0ABQ0DCA4</accession>
<name>A0ABQ0DCA4_9EUKA</name>
<feature type="transmembrane region" description="Helical" evidence="1">
    <location>
        <begin position="6"/>
        <end position="30"/>
    </location>
</feature>
<evidence type="ECO:0000313" key="3">
    <source>
        <dbReference type="Proteomes" id="UP001628156"/>
    </source>
</evidence>
<proteinExistence type="predicted"/>
<evidence type="ECO:0000256" key="1">
    <source>
        <dbReference type="SAM" id="Phobius"/>
    </source>
</evidence>